<dbReference type="InterPro" id="IPR014721">
    <property type="entry name" value="Ribsml_uS5_D2-typ_fold_subgr"/>
</dbReference>
<keyword evidence="7" id="KW-0342">GTP-binding</keyword>
<dbReference type="InterPro" id="IPR005517">
    <property type="entry name" value="Transl_elong_EFG/EF2_IV"/>
</dbReference>
<dbReference type="Pfam" id="PF00009">
    <property type="entry name" value="GTP_EFTU"/>
    <property type="match status" value="1"/>
</dbReference>
<evidence type="ECO:0000256" key="7">
    <source>
        <dbReference type="ARBA" id="ARBA00023134"/>
    </source>
</evidence>
<dbReference type="SMART" id="SM00889">
    <property type="entry name" value="EFG_IV"/>
    <property type="match status" value="1"/>
</dbReference>
<dbReference type="Gene3D" id="2.40.30.10">
    <property type="entry name" value="Translation factors"/>
    <property type="match status" value="1"/>
</dbReference>
<dbReference type="InterPro" id="IPR027417">
    <property type="entry name" value="P-loop_NTPase"/>
</dbReference>
<dbReference type="InterPro" id="IPR020568">
    <property type="entry name" value="Ribosomal_Su5_D2-typ_SF"/>
</dbReference>
<feature type="domain" description="Tr-type G" evidence="9">
    <location>
        <begin position="24"/>
        <end position="289"/>
    </location>
</feature>
<dbReference type="CDD" id="cd04091">
    <property type="entry name" value="mtEFG1_II_like"/>
    <property type="match status" value="1"/>
</dbReference>
<comment type="similarity">
    <text evidence="1">Belongs to the TRAFAC class translation factor GTPase superfamily. Classic translation factor GTPase family. EF-G/EF-2 subfamily.</text>
</comment>
<evidence type="ECO:0000256" key="6">
    <source>
        <dbReference type="ARBA" id="ARBA00023128"/>
    </source>
</evidence>
<feature type="non-terminal residue" evidence="10">
    <location>
        <position position="522"/>
    </location>
</feature>
<dbReference type="FunFam" id="3.40.50.300:FF:000514">
    <property type="entry name" value="Ribosome-releasing factor 2, mitochondrial"/>
    <property type="match status" value="1"/>
</dbReference>
<sequence length="522" mass="58606">MLRSISRRFNYRLFSTISDIERVRKIRNIGISAHIDSGKTTLTERILYYTGRIKEIHEVRGKDGVGAKMDSMELEREKGITIQSAATFTKWKDTTINIIDTPGHVDFTIEVERALRVLDGAILVVCGSSGVQSQTMTVDRQMKRYNIPRLIFINKLDRIGANPFSVLEKIKDKLKLNAALMQIPIGLESNLRGLVDLLEMKAVYFQGPKGYSYIVKKTNRDKVVYDDIPAELKSEAEAKYNDLIGALANVNETIEEYFLNESKPPIDIVKNTGVQPLLEAVTSYLPDPSEIKQEALELHNEENKIELESDSKKPLVALAFKLEDGKYGQLTYFRIYQGKLTKGTNMHNMRTGEKVRVPRLVRMHSNEMEDVNYLEAGELGAAFGLDCNSGDTFTDGAVKCVMSSMYVPDPVISLSCSPLTSKDLLPFQKAIARFKKEDPTFHAEFDASLNQKQSGGSGQYAKVIGYIEPLDDYSKNEFVNQVTGGTIPTNYIPSCEKAYKEAIKKGFIINHPIVGMRVVLQD</sequence>
<dbReference type="InterPro" id="IPR000795">
    <property type="entry name" value="T_Tr_GTP-bd_dom"/>
</dbReference>
<evidence type="ECO:0000256" key="2">
    <source>
        <dbReference type="ARBA" id="ARBA00017891"/>
    </source>
</evidence>
<dbReference type="GO" id="GO:0003924">
    <property type="term" value="F:GTPase activity"/>
    <property type="evidence" value="ECO:0007669"/>
    <property type="project" value="InterPro"/>
</dbReference>
<keyword evidence="6" id="KW-0496">Mitochondrion</keyword>
<dbReference type="GO" id="GO:0005525">
    <property type="term" value="F:GTP binding"/>
    <property type="evidence" value="ECO:0007669"/>
    <property type="project" value="UniProtKB-KW"/>
</dbReference>
<dbReference type="Pfam" id="PF03144">
    <property type="entry name" value="GTP_EFTU_D2"/>
    <property type="match status" value="1"/>
</dbReference>
<dbReference type="Gene3D" id="3.40.50.300">
    <property type="entry name" value="P-loop containing nucleotide triphosphate hydrolases"/>
    <property type="match status" value="1"/>
</dbReference>
<evidence type="ECO:0000259" key="9">
    <source>
        <dbReference type="PROSITE" id="PS51722"/>
    </source>
</evidence>
<keyword evidence="5" id="KW-0648">Protein biosynthesis</keyword>
<dbReference type="AlphaFoldDB" id="A0A4P9YB73"/>
<dbReference type="CDD" id="cd01886">
    <property type="entry name" value="EF-G"/>
    <property type="match status" value="1"/>
</dbReference>
<dbReference type="InterPro" id="IPR031157">
    <property type="entry name" value="G_TR_CS"/>
</dbReference>
<dbReference type="InterPro" id="IPR004161">
    <property type="entry name" value="EFTu-like_2"/>
</dbReference>
<dbReference type="FunFam" id="2.40.30.10:FF:000022">
    <property type="entry name" value="Elongation factor G, mitochondrial"/>
    <property type="match status" value="1"/>
</dbReference>
<dbReference type="Proteomes" id="UP000281549">
    <property type="component" value="Unassembled WGS sequence"/>
</dbReference>
<dbReference type="SUPFAM" id="SSF52540">
    <property type="entry name" value="P-loop containing nucleoside triphosphate hydrolases"/>
    <property type="match status" value="1"/>
</dbReference>
<accession>A0A4P9YB73</accession>
<keyword evidence="10" id="KW-0378">Hydrolase</keyword>
<dbReference type="PROSITE" id="PS00301">
    <property type="entry name" value="G_TR_1"/>
    <property type="match status" value="1"/>
</dbReference>
<dbReference type="InterPro" id="IPR005225">
    <property type="entry name" value="Small_GTP-bd"/>
</dbReference>
<dbReference type="EMBL" id="ML006529">
    <property type="protein sequence ID" value="RKP16456.1"/>
    <property type="molecule type" value="Genomic_DNA"/>
</dbReference>
<evidence type="ECO:0000313" key="10">
    <source>
        <dbReference type="EMBL" id="RKP16456.1"/>
    </source>
</evidence>
<organism evidence="10 11">
    <name type="scientific">Rozella allomycis (strain CSF55)</name>
    <dbReference type="NCBI Taxonomy" id="988480"/>
    <lineage>
        <taxon>Eukaryota</taxon>
        <taxon>Fungi</taxon>
        <taxon>Fungi incertae sedis</taxon>
        <taxon>Cryptomycota</taxon>
        <taxon>Cryptomycota incertae sedis</taxon>
        <taxon>Rozella</taxon>
    </lineage>
</organism>
<keyword evidence="3" id="KW-0547">Nucleotide-binding</keyword>
<dbReference type="SUPFAM" id="SSF50447">
    <property type="entry name" value="Translation proteins"/>
    <property type="match status" value="1"/>
</dbReference>
<dbReference type="InterPro" id="IPR009000">
    <property type="entry name" value="Transl_B-barrel_sf"/>
</dbReference>
<evidence type="ECO:0000256" key="4">
    <source>
        <dbReference type="ARBA" id="ARBA00022768"/>
    </source>
</evidence>
<dbReference type="PRINTS" id="PR00315">
    <property type="entry name" value="ELONGATNFCT"/>
</dbReference>
<proteinExistence type="inferred from homology"/>
<dbReference type="Pfam" id="PF03764">
    <property type="entry name" value="EFG_IV"/>
    <property type="match status" value="1"/>
</dbReference>
<evidence type="ECO:0000256" key="8">
    <source>
        <dbReference type="ARBA" id="ARBA00024731"/>
    </source>
</evidence>
<dbReference type="NCBIfam" id="TIGR00231">
    <property type="entry name" value="small_GTP"/>
    <property type="match status" value="1"/>
</dbReference>
<dbReference type="SUPFAM" id="SSF54211">
    <property type="entry name" value="Ribosomal protein S5 domain 2-like"/>
    <property type="match status" value="1"/>
</dbReference>
<dbReference type="PANTHER" id="PTHR43636:SF2">
    <property type="entry name" value="ELONGATION FACTOR G, MITOCHONDRIAL"/>
    <property type="match status" value="1"/>
</dbReference>
<evidence type="ECO:0000256" key="1">
    <source>
        <dbReference type="ARBA" id="ARBA00005870"/>
    </source>
</evidence>
<evidence type="ECO:0000256" key="5">
    <source>
        <dbReference type="ARBA" id="ARBA00022917"/>
    </source>
</evidence>
<dbReference type="GO" id="GO:0070125">
    <property type="term" value="P:mitochondrial translational elongation"/>
    <property type="evidence" value="ECO:0007669"/>
    <property type="project" value="TreeGrafter"/>
</dbReference>
<reference evidence="11" key="1">
    <citation type="journal article" date="2018" name="Nat. Microbiol.">
        <title>Leveraging single-cell genomics to expand the fungal tree of life.</title>
        <authorList>
            <person name="Ahrendt S.R."/>
            <person name="Quandt C.A."/>
            <person name="Ciobanu D."/>
            <person name="Clum A."/>
            <person name="Salamov A."/>
            <person name="Andreopoulos B."/>
            <person name="Cheng J.F."/>
            <person name="Woyke T."/>
            <person name="Pelin A."/>
            <person name="Henrissat B."/>
            <person name="Reynolds N.K."/>
            <person name="Benny G.L."/>
            <person name="Smith M.E."/>
            <person name="James T.Y."/>
            <person name="Grigoriev I.V."/>
        </authorList>
    </citation>
    <scope>NUCLEOTIDE SEQUENCE [LARGE SCALE GENOMIC DNA]</scope>
    <source>
        <strain evidence="11">CSF55</strain>
    </source>
</reference>
<dbReference type="GO" id="GO:0005759">
    <property type="term" value="C:mitochondrial matrix"/>
    <property type="evidence" value="ECO:0007669"/>
    <property type="project" value="UniProtKB-ARBA"/>
</dbReference>
<name>A0A4P9YB73_ROZAC</name>
<evidence type="ECO:0000256" key="3">
    <source>
        <dbReference type="ARBA" id="ARBA00022741"/>
    </source>
</evidence>
<dbReference type="PROSITE" id="PS51722">
    <property type="entry name" value="G_TR_2"/>
    <property type="match status" value="1"/>
</dbReference>
<evidence type="ECO:0000313" key="11">
    <source>
        <dbReference type="Proteomes" id="UP000281549"/>
    </source>
</evidence>
<keyword evidence="4" id="KW-0251">Elongation factor</keyword>
<comment type="function">
    <text evidence="8">Catalyzes the GTP-dependent ribosomal translocation step during translation elongation. During this step, the ribosome changes from the pre-translocational (PRE) to the post-translocational (POST) state as the newly formed A-site-bound peptidyl-tRNA and P-site-bound deacylated tRNA move to the P and E sites, respectively. Catalyzes the coordinated movement of the two tRNA molecules, the mRNA and conformational changes in the ribosome.</text>
</comment>
<protein>
    <recommendedName>
        <fullName evidence="2">Elongation factor 2</fullName>
    </recommendedName>
</protein>
<dbReference type="PANTHER" id="PTHR43636">
    <property type="entry name" value="ELONGATION FACTOR G, MITOCHONDRIAL"/>
    <property type="match status" value="1"/>
</dbReference>
<dbReference type="GO" id="GO:0003746">
    <property type="term" value="F:translation elongation factor activity"/>
    <property type="evidence" value="ECO:0007669"/>
    <property type="project" value="UniProtKB-KW"/>
</dbReference>
<gene>
    <name evidence="10" type="ORF">ROZALSC1DRAFT_25258</name>
</gene>
<dbReference type="Gene3D" id="3.30.230.10">
    <property type="match status" value="1"/>
</dbReference>